<dbReference type="GO" id="GO:0019903">
    <property type="term" value="F:protein phosphatase binding"/>
    <property type="evidence" value="ECO:0007669"/>
    <property type="project" value="TreeGrafter"/>
</dbReference>
<evidence type="ECO:0000256" key="3">
    <source>
        <dbReference type="PIRSR" id="PIRSR630564-2"/>
    </source>
</evidence>
<proteinExistence type="inferred from homology"/>
<dbReference type="WBParaSite" id="nRc.2.0.1.t10629-RA">
    <property type="protein sequence ID" value="nRc.2.0.1.t10629-RA"/>
    <property type="gene ID" value="nRc.2.0.1.g10629"/>
</dbReference>
<accession>A0A915I8Y1</accession>
<dbReference type="InterPro" id="IPR016130">
    <property type="entry name" value="Tyr_Pase_AS"/>
</dbReference>
<evidence type="ECO:0000313" key="6">
    <source>
        <dbReference type="WBParaSite" id="nRc.2.0.1.t10629-RA"/>
    </source>
</evidence>
<feature type="active site" description="Phosphocysteine intermediate" evidence="2">
    <location>
        <position position="124"/>
    </location>
</feature>
<feature type="binding site" evidence="3">
    <location>
        <begin position="40"/>
        <end position="41"/>
    </location>
    <ligand>
        <name>substrate</name>
    </ligand>
</feature>
<sequence length="258" mass="29741">MLILDARSYTAAWANRAKGGGFENKENYQNCEIEFLGLANIHAVRSSFQKLRSLLWDSNGVIAGRSNNAHNAQSSFNDDLYYESGYFQNLDACQWPQHLFILLNASAKVVHAIHKQGRCVLVHCSDGWDRTTQIVSLAKLMLDPYYRTMQGFKELLEREWIAFGHKFAERCGLLANGDPNQKAPVFLQWLDCVRYLLREFPCSFQFNEIFLWFIGGAEIFLADCRKMRNDRPSFAPVQTGRIQKKQCSTVHLFNKDIR</sequence>
<feature type="domain" description="Myotubularin phosphatase" evidence="4">
    <location>
        <begin position="1"/>
        <end position="211"/>
    </location>
</feature>
<dbReference type="AlphaFoldDB" id="A0A915I8Y1"/>
<dbReference type="Proteomes" id="UP000887565">
    <property type="component" value="Unplaced"/>
</dbReference>
<dbReference type="GO" id="GO:0016020">
    <property type="term" value="C:membrane"/>
    <property type="evidence" value="ECO:0007669"/>
    <property type="project" value="TreeGrafter"/>
</dbReference>
<dbReference type="PROSITE" id="PS00383">
    <property type="entry name" value="TYR_PHOSPHATASE_1"/>
    <property type="match status" value="1"/>
</dbReference>
<comment type="similarity">
    <text evidence="1">Belongs to the protein-tyrosine phosphatase family. Non-receptor class myotubularin subfamily.</text>
</comment>
<dbReference type="Pfam" id="PF06602">
    <property type="entry name" value="Myotub-related"/>
    <property type="match status" value="1"/>
</dbReference>
<evidence type="ECO:0000256" key="2">
    <source>
        <dbReference type="PIRSR" id="PIRSR630564-1"/>
    </source>
</evidence>
<dbReference type="GO" id="GO:0004438">
    <property type="term" value="F:phosphatidylinositol-3-phosphate phosphatase activity"/>
    <property type="evidence" value="ECO:0007669"/>
    <property type="project" value="TreeGrafter"/>
</dbReference>
<reference evidence="6" key="1">
    <citation type="submission" date="2022-11" db="UniProtKB">
        <authorList>
            <consortium name="WormBaseParasite"/>
        </authorList>
    </citation>
    <scope>IDENTIFICATION</scope>
</reference>
<dbReference type="GO" id="GO:0005737">
    <property type="term" value="C:cytoplasm"/>
    <property type="evidence" value="ECO:0007669"/>
    <property type="project" value="TreeGrafter"/>
</dbReference>
<dbReference type="PANTHER" id="PTHR10807:SF75">
    <property type="entry name" value="PHOSPHATIDYLINOSITOL-3-PHOSPHATE PHOSPHATASE"/>
    <property type="match status" value="1"/>
</dbReference>
<dbReference type="CDD" id="cd14507">
    <property type="entry name" value="PTP-MTM-like"/>
    <property type="match status" value="1"/>
</dbReference>
<dbReference type="InterPro" id="IPR030564">
    <property type="entry name" value="Myotubularin"/>
</dbReference>
<dbReference type="PROSITE" id="PS51339">
    <property type="entry name" value="PPASE_MYOTUBULARIN"/>
    <property type="match status" value="1"/>
</dbReference>
<protein>
    <submittedName>
        <fullName evidence="6">Myotubularin phosphatase domain-containing protein</fullName>
    </submittedName>
</protein>
<dbReference type="InterPro" id="IPR029021">
    <property type="entry name" value="Prot-tyrosine_phosphatase-like"/>
</dbReference>
<dbReference type="GO" id="GO:0010506">
    <property type="term" value="P:regulation of autophagy"/>
    <property type="evidence" value="ECO:0007669"/>
    <property type="project" value="TreeGrafter"/>
</dbReference>
<feature type="binding site" evidence="3">
    <location>
        <begin position="124"/>
        <end position="130"/>
    </location>
    <ligand>
        <name>substrate</name>
    </ligand>
</feature>
<organism evidence="5 6">
    <name type="scientific">Romanomermis culicivorax</name>
    <name type="common">Nematode worm</name>
    <dbReference type="NCBI Taxonomy" id="13658"/>
    <lineage>
        <taxon>Eukaryota</taxon>
        <taxon>Metazoa</taxon>
        <taxon>Ecdysozoa</taxon>
        <taxon>Nematoda</taxon>
        <taxon>Enoplea</taxon>
        <taxon>Dorylaimia</taxon>
        <taxon>Mermithida</taxon>
        <taxon>Mermithoidea</taxon>
        <taxon>Mermithidae</taxon>
        <taxon>Romanomermis</taxon>
    </lineage>
</organism>
<evidence type="ECO:0000313" key="5">
    <source>
        <dbReference type="Proteomes" id="UP000887565"/>
    </source>
</evidence>
<dbReference type="InterPro" id="IPR010569">
    <property type="entry name" value="Myotubularin-like_Pase_dom"/>
</dbReference>
<dbReference type="PANTHER" id="PTHR10807">
    <property type="entry name" value="MYOTUBULARIN-RELATED"/>
    <property type="match status" value="1"/>
</dbReference>
<dbReference type="Gene3D" id="3.90.190.10">
    <property type="entry name" value="Protein tyrosine phosphatase superfamily"/>
    <property type="match status" value="1"/>
</dbReference>
<dbReference type="GO" id="GO:0046856">
    <property type="term" value="P:phosphatidylinositol dephosphorylation"/>
    <property type="evidence" value="ECO:0007669"/>
    <property type="project" value="TreeGrafter"/>
</dbReference>
<dbReference type="GO" id="GO:0052629">
    <property type="term" value="F:phosphatidylinositol-3,5-bisphosphate 3-phosphatase activity"/>
    <property type="evidence" value="ECO:0007669"/>
    <property type="project" value="TreeGrafter"/>
</dbReference>
<evidence type="ECO:0000259" key="4">
    <source>
        <dbReference type="PROSITE" id="PS51339"/>
    </source>
</evidence>
<feature type="binding site" evidence="3">
    <location>
        <begin position="15"/>
        <end position="18"/>
    </location>
    <ligand>
        <name>substrate</name>
    </ligand>
</feature>
<name>A0A915I8Y1_ROMCU</name>
<dbReference type="SUPFAM" id="SSF52799">
    <property type="entry name" value="(Phosphotyrosine protein) phosphatases II"/>
    <property type="match status" value="1"/>
</dbReference>
<keyword evidence="5" id="KW-1185">Reference proteome</keyword>
<evidence type="ECO:0000256" key="1">
    <source>
        <dbReference type="ARBA" id="ARBA00007471"/>
    </source>
</evidence>